<dbReference type="GO" id="GO:0008270">
    <property type="term" value="F:zinc ion binding"/>
    <property type="evidence" value="ECO:0007669"/>
    <property type="project" value="UniProtKB-KW"/>
</dbReference>
<dbReference type="InterPro" id="IPR000571">
    <property type="entry name" value="Znf_CCCH"/>
</dbReference>
<name>A0A640KJC1_LEITA</name>
<evidence type="ECO:0000259" key="4">
    <source>
        <dbReference type="PROSITE" id="PS50103"/>
    </source>
</evidence>
<evidence type="ECO:0000313" key="6">
    <source>
        <dbReference type="Proteomes" id="UP000419144"/>
    </source>
</evidence>
<evidence type="ECO:0000256" key="2">
    <source>
        <dbReference type="SAM" id="MobiDB-lite"/>
    </source>
</evidence>
<dbReference type="FunFam" id="3.80.10.10:FF:002119">
    <property type="entry name" value="Uncharacterized protein"/>
    <property type="match status" value="1"/>
</dbReference>
<keyword evidence="3" id="KW-1133">Transmembrane helix</keyword>
<feature type="domain" description="C3H1-type" evidence="4">
    <location>
        <begin position="301"/>
        <end position="328"/>
    </location>
</feature>
<keyword evidence="3" id="KW-0812">Transmembrane</keyword>
<feature type="transmembrane region" description="Helical" evidence="3">
    <location>
        <begin position="414"/>
        <end position="435"/>
    </location>
</feature>
<reference evidence="5" key="1">
    <citation type="submission" date="2019-11" db="EMBL/GenBank/DDBJ databases">
        <title>Leishmania tarentolae CDS.</title>
        <authorList>
            <person name="Goto Y."/>
            <person name="Yamagishi J."/>
        </authorList>
    </citation>
    <scope>NUCLEOTIDE SEQUENCE [LARGE SCALE GENOMIC DNA]</scope>
    <source>
        <strain evidence="5">Parrot Tar II</strain>
    </source>
</reference>
<protein>
    <recommendedName>
        <fullName evidence="4">C3H1-type domain-containing protein</fullName>
    </recommendedName>
</protein>
<dbReference type="PROSITE" id="PS50103">
    <property type="entry name" value="ZF_C3H1"/>
    <property type="match status" value="1"/>
</dbReference>
<evidence type="ECO:0000256" key="1">
    <source>
        <dbReference type="PROSITE-ProRule" id="PRU00723"/>
    </source>
</evidence>
<proteinExistence type="predicted"/>
<dbReference type="Gene3D" id="3.80.10.10">
    <property type="entry name" value="Ribonuclease Inhibitor"/>
    <property type="match status" value="1"/>
</dbReference>
<dbReference type="Proteomes" id="UP000419144">
    <property type="component" value="Unassembled WGS sequence"/>
</dbReference>
<dbReference type="InterPro" id="IPR032675">
    <property type="entry name" value="LRR_dom_sf"/>
</dbReference>
<sequence length="445" mass="49421">MLAAARTNAHRHNQVIGLTFPDGFYPLFFSLLHLTVFLPTPHSWRAVKCARRTSFTPRARVGLLRLQVTYATEMEPRGRVLGAVRTLSEAVSMQGKSESSRSLVMQVLSSSCELFSLHQLEQALCYFTNHNSNYINVCKDEFHVLAEETLNNMIRSILVYDDFSGFFSDAEVYSLSMAFQYNLSVEALTLRGINISDEAICSLCEALVRSRVNYIDLSNTPLEDEAGRSIAALAHINPYLRTVIVDDTLIADDVLDEIDVACQFNQSNFEGNKGEVDESMLRPADLARLKHRLQQIVRVQEKKVHYCVAHLFGCCPNGDMCLYSHSLGKSGMDAVDTSLSAKISELFANGGNWEERLPPRPTDGPSWRNPEDEVKRTPRVKNARRPREQDSNTPAITPPPAATPSVQQTRWTPLLSGLAGMCCGFLAVGLVGVVARRLAPRSSPG</sequence>
<dbReference type="SUPFAM" id="SSF52047">
    <property type="entry name" value="RNI-like"/>
    <property type="match status" value="1"/>
</dbReference>
<dbReference type="VEuPathDB" id="TriTrypDB:LtaPh_2702000"/>
<comment type="caution">
    <text evidence="5">The sequence shown here is derived from an EMBL/GenBank/DDBJ whole genome shotgun (WGS) entry which is preliminary data.</text>
</comment>
<keyword evidence="6" id="KW-1185">Reference proteome</keyword>
<organism evidence="5 6">
    <name type="scientific">Leishmania tarentolae</name>
    <name type="common">Sauroleishmania tarentolae</name>
    <dbReference type="NCBI Taxonomy" id="5689"/>
    <lineage>
        <taxon>Eukaryota</taxon>
        <taxon>Discoba</taxon>
        <taxon>Euglenozoa</taxon>
        <taxon>Kinetoplastea</taxon>
        <taxon>Metakinetoplastina</taxon>
        <taxon>Trypanosomatida</taxon>
        <taxon>Trypanosomatidae</taxon>
        <taxon>Leishmaniinae</taxon>
        <taxon>Leishmania</taxon>
        <taxon>lizard Leishmania</taxon>
    </lineage>
</organism>
<accession>A0A640KJC1</accession>
<keyword evidence="3" id="KW-0472">Membrane</keyword>
<dbReference type="EMBL" id="BLBS01000037">
    <property type="protein sequence ID" value="GET89663.1"/>
    <property type="molecule type" value="Genomic_DNA"/>
</dbReference>
<dbReference type="AlphaFoldDB" id="A0A640KJC1"/>
<evidence type="ECO:0000256" key="3">
    <source>
        <dbReference type="SAM" id="Phobius"/>
    </source>
</evidence>
<keyword evidence="1" id="KW-0479">Metal-binding</keyword>
<keyword evidence="1" id="KW-0862">Zinc</keyword>
<feature type="region of interest" description="Disordered" evidence="2">
    <location>
        <begin position="351"/>
        <end position="408"/>
    </location>
</feature>
<evidence type="ECO:0000313" key="5">
    <source>
        <dbReference type="EMBL" id="GET89663.1"/>
    </source>
</evidence>
<feature type="zinc finger region" description="C3H1-type" evidence="1">
    <location>
        <begin position="301"/>
        <end position="328"/>
    </location>
</feature>
<gene>
    <name evidence="5" type="ORF">LtaPh_2702000</name>
</gene>
<dbReference type="OrthoDB" id="270226at2759"/>
<keyword evidence="1" id="KW-0863">Zinc-finger</keyword>